<dbReference type="AlphaFoldDB" id="A0AAN8F1F2"/>
<accession>A0AAN8F1F2</accession>
<keyword evidence="2" id="KW-1185">Reference proteome</keyword>
<dbReference type="GO" id="GO:0006508">
    <property type="term" value="P:proteolysis"/>
    <property type="evidence" value="ECO:0007669"/>
    <property type="project" value="InterPro"/>
</dbReference>
<protein>
    <submittedName>
        <fullName evidence="1">Uncharacterized protein</fullName>
    </submittedName>
</protein>
<reference evidence="1 2" key="1">
    <citation type="submission" date="2019-10" db="EMBL/GenBank/DDBJ databases">
        <title>Assembly and Annotation for the nematode Trichostrongylus colubriformis.</title>
        <authorList>
            <person name="Martin J."/>
        </authorList>
    </citation>
    <scope>NUCLEOTIDE SEQUENCE [LARGE SCALE GENOMIC DNA]</scope>
    <source>
        <strain evidence="1">G859</strain>
        <tissue evidence="1">Whole worm</tissue>
    </source>
</reference>
<comment type="caution">
    <text evidence="1">The sequence shown here is derived from an EMBL/GenBank/DDBJ whole genome shotgun (WGS) entry which is preliminary data.</text>
</comment>
<dbReference type="Gene3D" id="3.40.50.200">
    <property type="entry name" value="Peptidase S8/S53 domain"/>
    <property type="match status" value="1"/>
</dbReference>
<dbReference type="InterPro" id="IPR036852">
    <property type="entry name" value="Peptidase_S8/S53_dom_sf"/>
</dbReference>
<gene>
    <name evidence="1" type="ORF">GCK32_015404</name>
</gene>
<evidence type="ECO:0000313" key="2">
    <source>
        <dbReference type="Proteomes" id="UP001331761"/>
    </source>
</evidence>
<proteinExistence type="predicted"/>
<name>A0AAN8F1F2_TRICO</name>
<organism evidence="1 2">
    <name type="scientific">Trichostrongylus colubriformis</name>
    <name type="common">Black scour worm</name>
    <dbReference type="NCBI Taxonomy" id="6319"/>
    <lineage>
        <taxon>Eukaryota</taxon>
        <taxon>Metazoa</taxon>
        <taxon>Ecdysozoa</taxon>
        <taxon>Nematoda</taxon>
        <taxon>Chromadorea</taxon>
        <taxon>Rhabditida</taxon>
        <taxon>Rhabditina</taxon>
        <taxon>Rhabditomorpha</taxon>
        <taxon>Strongyloidea</taxon>
        <taxon>Trichostrongylidae</taxon>
        <taxon>Trichostrongylus</taxon>
    </lineage>
</organism>
<dbReference type="GO" id="GO:0004252">
    <property type="term" value="F:serine-type endopeptidase activity"/>
    <property type="evidence" value="ECO:0007669"/>
    <property type="project" value="InterPro"/>
</dbReference>
<evidence type="ECO:0000313" key="1">
    <source>
        <dbReference type="EMBL" id="KAK5970402.1"/>
    </source>
</evidence>
<sequence length="102" mass="10954">MGTVADEEPIRNEFSTDALISKEESQQPTLLERYGPHVDGRNVLIAILDTWVDPPLPGLQMTTDGYGKIIDCIDCSGVGDVDTSTVESAVNSVFIGLTGRNS</sequence>
<dbReference type="Proteomes" id="UP001331761">
    <property type="component" value="Unassembled WGS sequence"/>
</dbReference>
<dbReference type="EMBL" id="WIXE01019032">
    <property type="protein sequence ID" value="KAK5970402.1"/>
    <property type="molecule type" value="Genomic_DNA"/>
</dbReference>